<dbReference type="GO" id="GO:0016020">
    <property type="term" value="C:membrane"/>
    <property type="evidence" value="ECO:0007669"/>
    <property type="project" value="GOC"/>
</dbReference>
<dbReference type="InterPro" id="IPR036691">
    <property type="entry name" value="Endo/exonu/phosph_ase_sf"/>
</dbReference>
<protein>
    <submittedName>
        <fullName evidence="4">Endonuclease/exonuclease/phosphatase family protein</fullName>
    </submittedName>
</protein>
<dbReference type="AlphaFoldDB" id="A0A832I7Z2"/>
<keyword evidence="4" id="KW-0378">Hydrolase</keyword>
<name>A0A832I7Z2_UNCEI</name>
<keyword evidence="4" id="KW-0540">Nuclease</keyword>
<feature type="domain" description="Endonuclease/exonuclease/phosphatase" evidence="3">
    <location>
        <begin position="37"/>
        <end position="267"/>
    </location>
</feature>
<proteinExistence type="predicted"/>
<reference evidence="4" key="1">
    <citation type="journal article" date="2020" name="mSystems">
        <title>Genome- and Community-Level Interaction Insights into Carbon Utilization and Element Cycling Functions of Hydrothermarchaeota in Hydrothermal Sediment.</title>
        <authorList>
            <person name="Zhou Z."/>
            <person name="Liu Y."/>
            <person name="Xu W."/>
            <person name="Pan J."/>
            <person name="Luo Z.H."/>
            <person name="Li M."/>
        </authorList>
    </citation>
    <scope>NUCLEOTIDE SEQUENCE [LARGE SCALE GENOMIC DNA]</scope>
    <source>
        <strain evidence="4">SpSt-381</strain>
    </source>
</reference>
<dbReference type="GO" id="GO:0006506">
    <property type="term" value="P:GPI anchor biosynthetic process"/>
    <property type="evidence" value="ECO:0007669"/>
    <property type="project" value="TreeGrafter"/>
</dbReference>
<keyword evidence="4" id="KW-0255">Endonuclease</keyword>
<dbReference type="Pfam" id="PF03372">
    <property type="entry name" value="Exo_endo_phos"/>
    <property type="match status" value="1"/>
</dbReference>
<evidence type="ECO:0000256" key="2">
    <source>
        <dbReference type="SAM" id="SignalP"/>
    </source>
</evidence>
<dbReference type="PROSITE" id="PS51257">
    <property type="entry name" value="PROKAR_LIPOPROTEIN"/>
    <property type="match status" value="1"/>
</dbReference>
<evidence type="ECO:0000259" key="3">
    <source>
        <dbReference type="Pfam" id="PF03372"/>
    </source>
</evidence>
<dbReference type="SUPFAM" id="SSF56219">
    <property type="entry name" value="DNase I-like"/>
    <property type="match status" value="1"/>
</dbReference>
<dbReference type="Gene3D" id="3.60.10.10">
    <property type="entry name" value="Endonuclease/exonuclease/phosphatase"/>
    <property type="match status" value="1"/>
</dbReference>
<evidence type="ECO:0000256" key="1">
    <source>
        <dbReference type="SAM" id="MobiDB-lite"/>
    </source>
</evidence>
<sequence>MRARLAARLAAGAAAAALAGACAHAPPRDPATGVTAVTLNLWHDQHDWPARRAVIVDTLRALAPDVVLLQEVLEKPGLPNQAADLAERLGLRVVFASVDPPGAAKRYGNAILTPHPIASSREVRLAPFDDHRVALHARLVVRGRLLDAVVTHLHHTAEGGAIRAAQVRDLLAFVDATRGPGALILGGDFNAAPDEPELAPLRARFMDAFAAARGAAVAAGATTLNPAKGHAARRIDHLFAPPGTLRAEACEVILDAPAPDGTWASDHFGLWARFVWPWPRGVPAPPEPGGDPLRPRPARPGAAYRPSIATPAPRQPSPSISGSPANTEQRPAGGAGSAARNSPHVER</sequence>
<feature type="compositionally biased region" description="Polar residues" evidence="1">
    <location>
        <begin position="317"/>
        <end position="329"/>
    </location>
</feature>
<dbReference type="PANTHER" id="PTHR14859:SF15">
    <property type="entry name" value="ENDONUCLEASE_EXONUCLEASE_PHOSPHATASE DOMAIN-CONTAINING PROTEIN"/>
    <property type="match status" value="1"/>
</dbReference>
<accession>A0A832I7Z2</accession>
<feature type="signal peptide" evidence="2">
    <location>
        <begin position="1"/>
        <end position="25"/>
    </location>
</feature>
<evidence type="ECO:0000313" key="4">
    <source>
        <dbReference type="EMBL" id="HGZ44283.1"/>
    </source>
</evidence>
<feature type="region of interest" description="Disordered" evidence="1">
    <location>
        <begin position="283"/>
        <end position="347"/>
    </location>
</feature>
<dbReference type="GO" id="GO:0004527">
    <property type="term" value="F:exonuclease activity"/>
    <property type="evidence" value="ECO:0007669"/>
    <property type="project" value="UniProtKB-KW"/>
</dbReference>
<dbReference type="InterPro" id="IPR051916">
    <property type="entry name" value="GPI-anchor_lipid_remodeler"/>
</dbReference>
<organism evidence="4">
    <name type="scientific">Eiseniibacteriota bacterium</name>
    <dbReference type="NCBI Taxonomy" id="2212470"/>
    <lineage>
        <taxon>Bacteria</taxon>
        <taxon>Candidatus Eiseniibacteriota</taxon>
    </lineage>
</organism>
<comment type="caution">
    <text evidence="4">The sequence shown here is derived from an EMBL/GenBank/DDBJ whole genome shotgun (WGS) entry which is preliminary data.</text>
</comment>
<feature type="chain" id="PRO_5032432573" evidence="2">
    <location>
        <begin position="26"/>
        <end position="347"/>
    </location>
</feature>
<keyword evidence="4" id="KW-0269">Exonuclease</keyword>
<dbReference type="PANTHER" id="PTHR14859">
    <property type="entry name" value="CALCOFLUOR WHITE HYPERSENSITIVE PROTEIN PRECURSOR"/>
    <property type="match status" value="1"/>
</dbReference>
<gene>
    <name evidence="4" type="ORF">ENR23_12865</name>
</gene>
<dbReference type="InterPro" id="IPR005135">
    <property type="entry name" value="Endo/exonuclease/phosphatase"/>
</dbReference>
<keyword evidence="2" id="KW-0732">Signal</keyword>
<dbReference type="EMBL" id="DSQF01000026">
    <property type="protein sequence ID" value="HGZ44283.1"/>
    <property type="molecule type" value="Genomic_DNA"/>
</dbReference>
<dbReference type="GO" id="GO:0004519">
    <property type="term" value="F:endonuclease activity"/>
    <property type="evidence" value="ECO:0007669"/>
    <property type="project" value="UniProtKB-KW"/>
</dbReference>